<reference evidence="2 3" key="1">
    <citation type="submission" date="2022-05" db="EMBL/GenBank/DDBJ databases">
        <authorList>
            <consortium name="Genoscope - CEA"/>
            <person name="William W."/>
        </authorList>
    </citation>
    <scope>NUCLEOTIDE SEQUENCE [LARGE SCALE GENOMIC DNA]</scope>
</reference>
<organism evidence="2 3">
    <name type="scientific">Porites lobata</name>
    <dbReference type="NCBI Taxonomy" id="104759"/>
    <lineage>
        <taxon>Eukaryota</taxon>
        <taxon>Metazoa</taxon>
        <taxon>Cnidaria</taxon>
        <taxon>Anthozoa</taxon>
        <taxon>Hexacorallia</taxon>
        <taxon>Scleractinia</taxon>
        <taxon>Fungiina</taxon>
        <taxon>Poritidae</taxon>
        <taxon>Porites</taxon>
    </lineage>
</organism>
<dbReference type="SUPFAM" id="SSF53098">
    <property type="entry name" value="Ribonuclease H-like"/>
    <property type="match status" value="1"/>
</dbReference>
<feature type="domain" description="Integrase core" evidence="1">
    <location>
        <begin position="244"/>
        <end position="431"/>
    </location>
</feature>
<evidence type="ECO:0000259" key="1">
    <source>
        <dbReference type="Pfam" id="PF24764"/>
    </source>
</evidence>
<proteinExistence type="predicted"/>
<protein>
    <recommendedName>
        <fullName evidence="1">Integrase core domain-containing protein</fullName>
    </recommendedName>
</protein>
<gene>
    <name evidence="2" type="ORF">PLOB_00047307</name>
</gene>
<dbReference type="PANTHER" id="PTHR46791">
    <property type="entry name" value="EXPRESSED PROTEIN"/>
    <property type="match status" value="1"/>
</dbReference>
<dbReference type="Pfam" id="PF24764">
    <property type="entry name" value="rva_4"/>
    <property type="match status" value="1"/>
</dbReference>
<dbReference type="InterPro" id="IPR058913">
    <property type="entry name" value="Integrase_dom_put"/>
</dbReference>
<dbReference type="EMBL" id="CALNXK010000088">
    <property type="protein sequence ID" value="CAH3150207.1"/>
    <property type="molecule type" value="Genomic_DNA"/>
</dbReference>
<dbReference type="InterPro" id="IPR012337">
    <property type="entry name" value="RNaseH-like_sf"/>
</dbReference>
<comment type="caution">
    <text evidence="2">The sequence shown here is derived from an EMBL/GenBank/DDBJ whole genome shotgun (WGS) entry which is preliminary data.</text>
</comment>
<sequence length="523" mass="59890">ISCAVLEKRGDLRDLGTTTEQSNMAAIEPMDELKEFSSLLCLRASVEMLLDKLNDRLHEDMDGVDYLCVQLDRIQNLVERASGLYDIPLEIVDILRSAQDSLRSLATGKKESWVFNSTGCRGRPSFHIPQDMLQLYLDYQFSLAKIGQIFGVSSKTIQRRITEYDLKKVDFTNVSDNELDNQMQVISFNILAMFPNCGYRRTRGFLRAKGLHVQWRRIQDSMRRVCPEGILMRALQLTTVERRIYTVRSPLSLWHVDGNHKLISWGFVVHGGIDGYSRQITYLRCNCDNKAQTVLKLFLDAVEVFGLPSRVRGDKGVENVDIAWFMFTHPLRGPDRGSFIAGRSCHNQRIELLWRDVFSGCLYIFYSLFQYMENEGLLDIGNDVHLFALRYVFKERINSSLKVFAEGWNHHPLSTEGNMSPAQLWVWGLRQQLIDLDLEQLNCDIHEIEHYGIDHDGPLPNQAWGRDSSDTGAVEVPEVDLSISSEQLQHHLMEINPMANSQTFGIDIYLQVVDCLHSLLGVP</sequence>
<name>A0ABN8PVD0_9CNID</name>
<evidence type="ECO:0000313" key="3">
    <source>
        <dbReference type="Proteomes" id="UP001159405"/>
    </source>
</evidence>
<feature type="non-terminal residue" evidence="2">
    <location>
        <position position="1"/>
    </location>
</feature>
<evidence type="ECO:0000313" key="2">
    <source>
        <dbReference type="EMBL" id="CAH3150207.1"/>
    </source>
</evidence>
<keyword evidence="3" id="KW-1185">Reference proteome</keyword>
<dbReference type="PANTHER" id="PTHR46791:SF11">
    <property type="entry name" value="INTEGRASE CATALYTIC DOMAIN-CONTAINING PROTEIN"/>
    <property type="match status" value="1"/>
</dbReference>
<accession>A0ABN8PVD0</accession>
<dbReference type="Proteomes" id="UP001159405">
    <property type="component" value="Unassembled WGS sequence"/>
</dbReference>